<reference evidence="2" key="1">
    <citation type="submission" date="2016-11" db="UniProtKB">
        <authorList>
            <consortium name="WormBaseParasite"/>
        </authorList>
    </citation>
    <scope>IDENTIFICATION</scope>
    <source>
        <strain evidence="2">KR3021</strain>
    </source>
</reference>
<sequence length="251" mass="27169">MCFKKIVRPLLRRIPSTVSTNSRTLVDNRHSMIQGSDPVVVAPVGKHTSSLIFFHGLGDQGHSWADAFRHSIKLPNTNVICPNSADRPVTLNMGMRMPAWFDLLGLTPESGEDGPGILEAAKYVHTLIDNEIAKGIAPERIVVAGFSMGGALALYAGLVYPKPLAGVVGLSTFLCQRAAIPQNVVANKSVPVFLGHGTNDFLLPHAIGKMTETHLKAFNPNVEFHSYPGMEHSSCQQELADVVVFLKKVIP</sequence>
<proteinExistence type="predicted"/>
<dbReference type="Proteomes" id="UP000095286">
    <property type="component" value="Unplaced"/>
</dbReference>
<protein>
    <submittedName>
        <fullName evidence="2">Palmitoyl-protein hydrolase</fullName>
    </submittedName>
</protein>
<evidence type="ECO:0000313" key="1">
    <source>
        <dbReference type="Proteomes" id="UP000095286"/>
    </source>
</evidence>
<evidence type="ECO:0000313" key="2">
    <source>
        <dbReference type="WBParaSite" id="RSKR_0000209500.1"/>
    </source>
</evidence>
<name>A0AC35TLU4_9BILA</name>
<organism evidence="1 2">
    <name type="scientific">Rhabditophanes sp. KR3021</name>
    <dbReference type="NCBI Taxonomy" id="114890"/>
    <lineage>
        <taxon>Eukaryota</taxon>
        <taxon>Metazoa</taxon>
        <taxon>Ecdysozoa</taxon>
        <taxon>Nematoda</taxon>
        <taxon>Chromadorea</taxon>
        <taxon>Rhabditida</taxon>
        <taxon>Tylenchina</taxon>
        <taxon>Panagrolaimomorpha</taxon>
        <taxon>Strongyloidoidea</taxon>
        <taxon>Alloionematidae</taxon>
        <taxon>Rhabditophanes</taxon>
    </lineage>
</organism>
<accession>A0AC35TLU4</accession>
<dbReference type="WBParaSite" id="RSKR_0000209500.1">
    <property type="protein sequence ID" value="RSKR_0000209500.1"/>
    <property type="gene ID" value="RSKR_0000209500"/>
</dbReference>